<evidence type="ECO:0000313" key="2">
    <source>
        <dbReference type="Proteomes" id="UP000680865"/>
    </source>
</evidence>
<comment type="caution">
    <text evidence="1">The sequence shown here is derived from an EMBL/GenBank/DDBJ whole genome shotgun (WGS) entry which is preliminary data.</text>
</comment>
<reference evidence="1" key="1">
    <citation type="submission" date="2021-03" db="EMBL/GenBank/DDBJ databases">
        <title>Whole genome shotgun sequence of Actinoplanes consettensis NBRC 14913.</title>
        <authorList>
            <person name="Komaki H."/>
            <person name="Tamura T."/>
        </authorList>
    </citation>
    <scope>NUCLEOTIDE SEQUENCE</scope>
    <source>
        <strain evidence="1">NBRC 14913</strain>
    </source>
</reference>
<organism evidence="1 2">
    <name type="scientific">Winogradskya consettensis</name>
    <dbReference type="NCBI Taxonomy" id="113560"/>
    <lineage>
        <taxon>Bacteria</taxon>
        <taxon>Bacillati</taxon>
        <taxon>Actinomycetota</taxon>
        <taxon>Actinomycetes</taxon>
        <taxon>Micromonosporales</taxon>
        <taxon>Micromonosporaceae</taxon>
        <taxon>Winogradskya</taxon>
    </lineage>
</organism>
<dbReference type="AlphaFoldDB" id="A0A919VY90"/>
<gene>
    <name evidence="1" type="ORF">Aco04nite_64520</name>
</gene>
<sequence length="368" mass="41593">MKQNEILNPIVQEATVPVLSLAPQVDRPSGHTSVVYLAAPDPGFREPMPLARPPRLRELLRRTHWRYEVDTAHHWTSLSLALPAREEAFRFQAWVSLTWHVQDPVTVALRRMTDVRPMIWGFLDQQLRAISRRYGIEDSGLAEEEMSVFLEHKLGDTDYGIRLGLVSVNVRPDEAAVNHLVTRLESKRAKALAEDEHALETARQKYAAELAELSGELEQAQVAHAAHIEDLRSQQDRKLAAVTADHDLALRRQRVDFYRNALQSGGHDVLVLHLSEHPEDVQTVVKMLQAGRKEEYERAQQLLQKLLDNNLINAADAEPIREHAMEGLRPGSAAPAVILKKEHETARTRTTIDAEVQKTTESVEIPMA</sequence>
<evidence type="ECO:0000313" key="1">
    <source>
        <dbReference type="EMBL" id="GIM79240.1"/>
    </source>
</evidence>
<keyword evidence="2" id="KW-1185">Reference proteome</keyword>
<dbReference type="RefSeq" id="WP_213000965.1">
    <property type="nucleotide sequence ID" value="NZ_BAAATW010000017.1"/>
</dbReference>
<name>A0A919VY90_9ACTN</name>
<dbReference type="EMBL" id="BOQP01000036">
    <property type="protein sequence ID" value="GIM79240.1"/>
    <property type="molecule type" value="Genomic_DNA"/>
</dbReference>
<dbReference type="Proteomes" id="UP000680865">
    <property type="component" value="Unassembled WGS sequence"/>
</dbReference>
<proteinExistence type="predicted"/>
<evidence type="ECO:0008006" key="3">
    <source>
        <dbReference type="Google" id="ProtNLM"/>
    </source>
</evidence>
<protein>
    <recommendedName>
        <fullName evidence="3">Band 7 domain-containing protein</fullName>
    </recommendedName>
</protein>
<accession>A0A919VY90</accession>